<organism evidence="1">
    <name type="scientific">Picea glauca</name>
    <name type="common">White spruce</name>
    <name type="synonym">Pinus glauca</name>
    <dbReference type="NCBI Taxonomy" id="3330"/>
    <lineage>
        <taxon>Eukaryota</taxon>
        <taxon>Viridiplantae</taxon>
        <taxon>Streptophyta</taxon>
        <taxon>Embryophyta</taxon>
        <taxon>Tracheophyta</taxon>
        <taxon>Spermatophyta</taxon>
        <taxon>Pinopsida</taxon>
        <taxon>Pinidae</taxon>
        <taxon>Conifers I</taxon>
        <taxon>Pinales</taxon>
        <taxon>Pinaceae</taxon>
        <taxon>Picea</taxon>
    </lineage>
</organism>
<evidence type="ECO:0000313" key="1">
    <source>
        <dbReference type="EMBL" id="KUM46922.1"/>
    </source>
</evidence>
<dbReference type="AlphaFoldDB" id="A0A101LX36"/>
<reference evidence="1" key="1">
    <citation type="journal article" date="2015" name="Genome Biol. Evol.">
        <title>Organellar Genomes of White Spruce (Picea glauca): Assembly and Annotation.</title>
        <authorList>
            <person name="Jackman S.D."/>
            <person name="Warren R.L."/>
            <person name="Gibb E.A."/>
            <person name="Vandervalk B.P."/>
            <person name="Mohamadi H."/>
            <person name="Chu J."/>
            <person name="Raymond A."/>
            <person name="Pleasance S."/>
            <person name="Coope R."/>
            <person name="Wildung M.R."/>
            <person name="Ritland C.E."/>
            <person name="Bousquet J."/>
            <person name="Jones S.J."/>
            <person name="Bohlmann J."/>
            <person name="Birol I."/>
        </authorList>
    </citation>
    <scope>NUCLEOTIDE SEQUENCE [LARGE SCALE GENOMIC DNA]</scope>
    <source>
        <tissue evidence="1">Flushing bud</tissue>
    </source>
</reference>
<name>A0A101LX36_PICGL</name>
<sequence>MGSCRSKVIPERREGKAKDCSISADSIVTLRAGPELNRKECLKAIHGRGNDRFTLIEDRPLSPSNLN</sequence>
<geneLocation type="mitochondrion" evidence="1"/>
<keyword evidence="1" id="KW-0496">Mitochondrion</keyword>
<accession>A0A101LX36</accession>
<comment type="caution">
    <text evidence="1">The sequence shown here is derived from an EMBL/GenBank/DDBJ whole genome shotgun (WGS) entry which is preliminary data.</text>
</comment>
<proteinExistence type="predicted"/>
<protein>
    <submittedName>
        <fullName evidence="1">Uncharacterized protein</fullName>
    </submittedName>
</protein>
<gene>
    <name evidence="1" type="ORF">ABT39_MTgene6377</name>
</gene>
<dbReference type="EMBL" id="LKAM01000009">
    <property type="protein sequence ID" value="KUM46922.1"/>
    <property type="molecule type" value="Genomic_DNA"/>
</dbReference>